<sequence>MEASIKKQSKDELLLEVKRAKGGNKEAFCNLIRINKIAMYRVSKSILSKEEDVEDAVSEAILKAYKNIKSLKDESLFKTWLIRIVINESNTLYKKRSKEITVDKDNFINIKTKDTYKDLTLYDAINSLEEDLRMTTILFYFEDMKYKDIAKLLNIKEGTVKSRLSRAKEKLYHMLKEELYG</sequence>
<dbReference type="GO" id="GO:0006352">
    <property type="term" value="P:DNA-templated transcription initiation"/>
    <property type="evidence" value="ECO:0007669"/>
    <property type="project" value="InterPro"/>
</dbReference>
<accession>L1QQ64</accession>
<dbReference type="InterPro" id="IPR013249">
    <property type="entry name" value="RNA_pol_sigma70_r4_t2"/>
</dbReference>
<proteinExistence type="inferred from homology"/>
<dbReference type="PANTHER" id="PTHR43133">
    <property type="entry name" value="RNA POLYMERASE ECF-TYPE SIGMA FACTO"/>
    <property type="match status" value="1"/>
</dbReference>
<evidence type="ECO:0000256" key="2">
    <source>
        <dbReference type="ARBA" id="ARBA00023015"/>
    </source>
</evidence>
<reference evidence="7 8" key="1">
    <citation type="submission" date="2012-05" db="EMBL/GenBank/DDBJ databases">
        <authorList>
            <person name="Weinstock G."/>
            <person name="Sodergren E."/>
            <person name="Lobos E.A."/>
            <person name="Fulton L."/>
            <person name="Fulton R."/>
            <person name="Courtney L."/>
            <person name="Fronick C."/>
            <person name="O'Laughlin M."/>
            <person name="Godfrey J."/>
            <person name="Wilson R.M."/>
            <person name="Miner T."/>
            <person name="Farmer C."/>
            <person name="Delehaunty K."/>
            <person name="Cordes M."/>
            <person name="Minx P."/>
            <person name="Tomlinson C."/>
            <person name="Chen J."/>
            <person name="Wollam A."/>
            <person name="Pepin K.H."/>
            <person name="Bhonagiri V."/>
            <person name="Zhang X."/>
            <person name="Suruliraj S."/>
            <person name="Warren W."/>
            <person name="Mitreva M."/>
            <person name="Mardis E.R."/>
            <person name="Wilson R.K."/>
        </authorList>
    </citation>
    <scope>NUCLEOTIDE SEQUENCE [LARGE SCALE GENOMIC DNA]</scope>
    <source>
        <strain evidence="7 8">DSM 1785</strain>
    </source>
</reference>
<comment type="similarity">
    <text evidence="1">Belongs to the sigma-70 factor family. ECF subfamily.</text>
</comment>
<feature type="domain" description="RNA polymerase sigma-70 region 2" evidence="5">
    <location>
        <begin position="32"/>
        <end position="98"/>
    </location>
</feature>
<dbReference type="InterPro" id="IPR007627">
    <property type="entry name" value="RNA_pol_sigma70_r2"/>
</dbReference>
<evidence type="ECO:0000256" key="4">
    <source>
        <dbReference type="ARBA" id="ARBA00023163"/>
    </source>
</evidence>
<dbReference type="Gene3D" id="1.10.1740.10">
    <property type="match status" value="1"/>
</dbReference>
<protein>
    <submittedName>
        <fullName evidence="7">Sigma-70 region 2</fullName>
    </submittedName>
</protein>
<evidence type="ECO:0000259" key="5">
    <source>
        <dbReference type="Pfam" id="PF04542"/>
    </source>
</evidence>
<dbReference type="InterPro" id="IPR013325">
    <property type="entry name" value="RNA_pol_sigma_r2"/>
</dbReference>
<dbReference type="HOGENOM" id="CLU_047691_3_1_9"/>
<dbReference type="PANTHER" id="PTHR43133:SF51">
    <property type="entry name" value="RNA POLYMERASE SIGMA FACTOR"/>
    <property type="match status" value="1"/>
</dbReference>
<dbReference type="InterPro" id="IPR039425">
    <property type="entry name" value="RNA_pol_sigma-70-like"/>
</dbReference>
<dbReference type="SUPFAM" id="SSF88659">
    <property type="entry name" value="Sigma3 and sigma4 domains of RNA polymerase sigma factors"/>
    <property type="match status" value="1"/>
</dbReference>
<keyword evidence="8" id="KW-1185">Reference proteome</keyword>
<dbReference type="Proteomes" id="UP000010420">
    <property type="component" value="Unassembled WGS sequence"/>
</dbReference>
<dbReference type="NCBIfam" id="TIGR02937">
    <property type="entry name" value="sigma70-ECF"/>
    <property type="match status" value="1"/>
</dbReference>
<dbReference type="PATRIC" id="fig|545697.3.peg.45"/>
<keyword evidence="2" id="KW-0805">Transcription regulation</keyword>
<evidence type="ECO:0000313" key="7">
    <source>
        <dbReference type="EMBL" id="EKY29800.1"/>
    </source>
</evidence>
<dbReference type="SUPFAM" id="SSF88946">
    <property type="entry name" value="Sigma2 domain of RNA polymerase sigma factors"/>
    <property type="match status" value="1"/>
</dbReference>
<organism evidence="7 8">
    <name type="scientific">Clostridium celatum DSM 1785</name>
    <dbReference type="NCBI Taxonomy" id="545697"/>
    <lineage>
        <taxon>Bacteria</taxon>
        <taxon>Bacillati</taxon>
        <taxon>Bacillota</taxon>
        <taxon>Clostridia</taxon>
        <taxon>Eubacteriales</taxon>
        <taxon>Clostridiaceae</taxon>
        <taxon>Clostridium</taxon>
    </lineage>
</organism>
<dbReference type="Gene3D" id="1.10.10.10">
    <property type="entry name" value="Winged helix-like DNA-binding domain superfamily/Winged helix DNA-binding domain"/>
    <property type="match status" value="1"/>
</dbReference>
<keyword evidence="4" id="KW-0804">Transcription</keyword>
<dbReference type="InterPro" id="IPR013324">
    <property type="entry name" value="RNA_pol_sigma_r3/r4-like"/>
</dbReference>
<dbReference type="STRING" id="545697.HMPREF0216_00044"/>
<name>L1QQ64_9CLOT</name>
<evidence type="ECO:0000256" key="3">
    <source>
        <dbReference type="ARBA" id="ARBA00023082"/>
    </source>
</evidence>
<dbReference type="Pfam" id="PF04542">
    <property type="entry name" value="Sigma70_r2"/>
    <property type="match status" value="1"/>
</dbReference>
<dbReference type="RefSeq" id="WP_005209689.1">
    <property type="nucleotide sequence ID" value="NZ_KB291597.1"/>
</dbReference>
<dbReference type="Pfam" id="PF08281">
    <property type="entry name" value="Sigma70_r4_2"/>
    <property type="match status" value="1"/>
</dbReference>
<dbReference type="eggNOG" id="COG1595">
    <property type="taxonomic scope" value="Bacteria"/>
</dbReference>
<feature type="domain" description="RNA polymerase sigma factor 70 region 4 type 2" evidence="6">
    <location>
        <begin position="121"/>
        <end position="171"/>
    </location>
</feature>
<dbReference type="CDD" id="cd06171">
    <property type="entry name" value="Sigma70_r4"/>
    <property type="match status" value="1"/>
</dbReference>
<comment type="caution">
    <text evidence="7">The sequence shown here is derived from an EMBL/GenBank/DDBJ whole genome shotgun (WGS) entry which is preliminary data.</text>
</comment>
<gene>
    <name evidence="7" type="ORF">HMPREF0216_00044</name>
</gene>
<dbReference type="GO" id="GO:0003677">
    <property type="term" value="F:DNA binding"/>
    <property type="evidence" value="ECO:0007669"/>
    <property type="project" value="InterPro"/>
</dbReference>
<evidence type="ECO:0000313" key="8">
    <source>
        <dbReference type="Proteomes" id="UP000010420"/>
    </source>
</evidence>
<dbReference type="AlphaFoldDB" id="L1QQ64"/>
<dbReference type="EMBL" id="AMEZ01000002">
    <property type="protein sequence ID" value="EKY29800.1"/>
    <property type="molecule type" value="Genomic_DNA"/>
</dbReference>
<dbReference type="InterPro" id="IPR014284">
    <property type="entry name" value="RNA_pol_sigma-70_dom"/>
</dbReference>
<evidence type="ECO:0000259" key="6">
    <source>
        <dbReference type="Pfam" id="PF08281"/>
    </source>
</evidence>
<evidence type="ECO:0000256" key="1">
    <source>
        <dbReference type="ARBA" id="ARBA00010641"/>
    </source>
</evidence>
<keyword evidence="3" id="KW-0731">Sigma factor</keyword>
<dbReference type="GO" id="GO:0016987">
    <property type="term" value="F:sigma factor activity"/>
    <property type="evidence" value="ECO:0007669"/>
    <property type="project" value="UniProtKB-KW"/>
</dbReference>
<dbReference type="InterPro" id="IPR036388">
    <property type="entry name" value="WH-like_DNA-bd_sf"/>
</dbReference>